<dbReference type="Proteomes" id="UP000323521">
    <property type="component" value="Chromosome"/>
</dbReference>
<evidence type="ECO:0000259" key="1">
    <source>
        <dbReference type="Pfam" id="PF06250"/>
    </source>
</evidence>
<reference evidence="2 3" key="1">
    <citation type="submission" date="2016-10" db="EMBL/GenBank/DDBJ databases">
        <title>Complete Genome Sequence of Peptococcaceae strain DCMF.</title>
        <authorList>
            <person name="Edwards R.J."/>
            <person name="Holland S.I."/>
            <person name="Deshpande N.P."/>
            <person name="Wong Y.K."/>
            <person name="Ertan H."/>
            <person name="Manefield M."/>
            <person name="Russell T.L."/>
            <person name="Lee M.J."/>
        </authorList>
    </citation>
    <scope>NUCLEOTIDE SEQUENCE [LARGE SCALE GENOMIC DNA]</scope>
    <source>
        <strain evidence="2 3">DCMF</strain>
    </source>
</reference>
<evidence type="ECO:0000313" key="3">
    <source>
        <dbReference type="Proteomes" id="UP000323521"/>
    </source>
</evidence>
<dbReference type="InterPro" id="IPR009362">
    <property type="entry name" value="YhcG_C"/>
</dbReference>
<accession>A0A3G1KQG9</accession>
<dbReference type="PANTHER" id="PTHR30547">
    <property type="entry name" value="UNCHARACTERIZED PROTEIN YHCG-RELATED"/>
    <property type="match status" value="1"/>
</dbReference>
<keyword evidence="3" id="KW-1185">Reference proteome</keyword>
<dbReference type="KEGG" id="fwa:DCMF_07860"/>
<dbReference type="Pfam" id="PF06250">
    <property type="entry name" value="YhcG_C"/>
    <property type="match status" value="1"/>
</dbReference>
<proteinExistence type="predicted"/>
<protein>
    <recommendedName>
        <fullName evidence="1">YhcG PDDEXK nuclease domain-containing protein</fullName>
    </recommendedName>
</protein>
<dbReference type="InterPro" id="IPR053148">
    <property type="entry name" value="PD-DEXK-like_domain"/>
</dbReference>
<evidence type="ECO:0000313" key="2">
    <source>
        <dbReference type="EMBL" id="ATW24701.1"/>
    </source>
</evidence>
<feature type="domain" description="YhcG PDDEXK nuclease" evidence="1">
    <location>
        <begin position="2"/>
        <end position="52"/>
    </location>
</feature>
<gene>
    <name evidence="2" type="ORF">DCMF_07860</name>
</gene>
<organism evidence="2 3">
    <name type="scientific">Formimonas warabiya</name>
    <dbReference type="NCBI Taxonomy" id="1761012"/>
    <lineage>
        <taxon>Bacteria</taxon>
        <taxon>Bacillati</taxon>
        <taxon>Bacillota</taxon>
        <taxon>Clostridia</taxon>
        <taxon>Eubacteriales</taxon>
        <taxon>Peptococcaceae</taxon>
        <taxon>Candidatus Formimonas</taxon>
    </lineage>
</organism>
<dbReference type="PANTHER" id="PTHR30547:SF0">
    <property type="entry name" value="BLR8175 PROTEIN"/>
    <property type="match status" value="1"/>
</dbReference>
<dbReference type="EMBL" id="CP017634">
    <property type="protein sequence ID" value="ATW24701.1"/>
    <property type="molecule type" value="Genomic_DNA"/>
</dbReference>
<dbReference type="AlphaFoldDB" id="A0A3G1KQG9"/>
<sequence>MLKTEVDSPSIGIILCKEKNKMVAEYALRDMTKPIGVSEYKLFSGLPEDLRRVVWKLRIWNG</sequence>
<name>A0A3G1KQG9_FORW1</name>